<keyword evidence="3" id="KW-1185">Reference proteome</keyword>
<protein>
    <recommendedName>
        <fullName evidence="1">Sieve element occlusion N-terminal domain-containing protein</fullName>
    </recommendedName>
</protein>
<evidence type="ECO:0000313" key="3">
    <source>
        <dbReference type="Proteomes" id="UP001454036"/>
    </source>
</evidence>
<dbReference type="EMBL" id="BAABME010023884">
    <property type="protein sequence ID" value="GAA0169035.1"/>
    <property type="molecule type" value="Genomic_DNA"/>
</dbReference>
<comment type="caution">
    <text evidence="2">The sequence shown here is derived from an EMBL/GenBank/DDBJ whole genome shotgun (WGS) entry which is preliminary data.</text>
</comment>
<dbReference type="Proteomes" id="UP001454036">
    <property type="component" value="Unassembled WGS sequence"/>
</dbReference>
<name>A0AAV3QZM7_LITER</name>
<proteinExistence type="predicted"/>
<evidence type="ECO:0000313" key="2">
    <source>
        <dbReference type="EMBL" id="GAA0169035.1"/>
    </source>
</evidence>
<reference evidence="2 3" key="1">
    <citation type="submission" date="2024-01" db="EMBL/GenBank/DDBJ databases">
        <title>The complete chloroplast genome sequence of Lithospermum erythrorhizon: insights into the phylogenetic relationship among Boraginaceae species and the maternal lineages of purple gromwells.</title>
        <authorList>
            <person name="Okada T."/>
            <person name="Watanabe K."/>
        </authorList>
    </citation>
    <scope>NUCLEOTIDE SEQUENCE [LARGE SCALE GENOMIC DNA]</scope>
</reference>
<gene>
    <name evidence="2" type="ORF">LIER_40696</name>
</gene>
<accession>A0AAV3QZM7</accession>
<dbReference type="AlphaFoldDB" id="A0AAV3QZM7"/>
<organism evidence="2 3">
    <name type="scientific">Lithospermum erythrorhizon</name>
    <name type="common">Purple gromwell</name>
    <name type="synonym">Lithospermum officinale var. erythrorhizon</name>
    <dbReference type="NCBI Taxonomy" id="34254"/>
    <lineage>
        <taxon>Eukaryota</taxon>
        <taxon>Viridiplantae</taxon>
        <taxon>Streptophyta</taxon>
        <taxon>Embryophyta</taxon>
        <taxon>Tracheophyta</taxon>
        <taxon>Spermatophyta</taxon>
        <taxon>Magnoliopsida</taxon>
        <taxon>eudicotyledons</taxon>
        <taxon>Gunneridae</taxon>
        <taxon>Pentapetalae</taxon>
        <taxon>asterids</taxon>
        <taxon>lamiids</taxon>
        <taxon>Boraginales</taxon>
        <taxon>Boraginaceae</taxon>
        <taxon>Boraginoideae</taxon>
        <taxon>Lithospermeae</taxon>
        <taxon>Lithospermum</taxon>
    </lineage>
</organism>
<evidence type="ECO:0000259" key="1">
    <source>
        <dbReference type="Pfam" id="PF14576"/>
    </source>
</evidence>
<sequence>MHHNVASHKTHLQHRKEHHMFTATEETAVVRSIQSYHAPDGVEYAYDSKYVLNIVEDIILRVSSVIPGIKHKIALDERLDQLHAENLMKGYTLSDMRDDLAYPVHKIAAELIWHCHSGGDGKVSEKIFQSLAP</sequence>
<dbReference type="Pfam" id="PF14576">
    <property type="entry name" value="SEO_N"/>
    <property type="match status" value="1"/>
</dbReference>
<dbReference type="InterPro" id="IPR027942">
    <property type="entry name" value="SEO_N"/>
</dbReference>
<feature type="domain" description="Sieve element occlusion N-terminal" evidence="1">
    <location>
        <begin position="25"/>
        <end position="121"/>
    </location>
</feature>